<name>A0AAU9K4Q9_9CILI</name>
<dbReference type="AlphaFoldDB" id="A0AAU9K4Q9"/>
<dbReference type="Proteomes" id="UP001162131">
    <property type="component" value="Unassembled WGS sequence"/>
</dbReference>
<dbReference type="EMBL" id="CAJZBQ010000056">
    <property type="protein sequence ID" value="CAG9333484.1"/>
    <property type="molecule type" value="Genomic_DNA"/>
</dbReference>
<accession>A0AAU9K4Q9</accession>
<proteinExistence type="predicted"/>
<sequence>MSSKRAKGYLVEGSTDEGNIETLTENIEQSVRRIQCCPVLSDDWLVVATEIERLSHLSALEENTNSNQAQNEEGMKMLGKSGNETLWDTKNHIETLKALVEQAKCNVLIRLIKEYKEWTRLPSAPQEVQNCVARHHREYDEIISKLNQFEFDLGLLLKRLFEHAETLQISDIPLLLEHINFILRGIIDRAASLEHLDLRQESLVFFYLYSIFKAIEQLNEEQIVHWSKEHELPRLLVIILVDFHSIYSEGCKTKLLEALGAMSDVDSFFSNDYDFADAHYKQELINLKKGMIRDLIVEHPEKRPGIRPFLDLIDKYERDIRFPKRK</sequence>
<gene>
    <name evidence="1" type="ORF">BSTOLATCC_MIC58295</name>
</gene>
<evidence type="ECO:0000313" key="2">
    <source>
        <dbReference type="Proteomes" id="UP001162131"/>
    </source>
</evidence>
<protein>
    <submittedName>
        <fullName evidence="1">Uncharacterized protein</fullName>
    </submittedName>
</protein>
<organism evidence="1 2">
    <name type="scientific">Blepharisma stoltei</name>
    <dbReference type="NCBI Taxonomy" id="1481888"/>
    <lineage>
        <taxon>Eukaryota</taxon>
        <taxon>Sar</taxon>
        <taxon>Alveolata</taxon>
        <taxon>Ciliophora</taxon>
        <taxon>Postciliodesmatophora</taxon>
        <taxon>Heterotrichea</taxon>
        <taxon>Heterotrichida</taxon>
        <taxon>Blepharismidae</taxon>
        <taxon>Blepharisma</taxon>
    </lineage>
</organism>
<keyword evidence="2" id="KW-1185">Reference proteome</keyword>
<evidence type="ECO:0000313" key="1">
    <source>
        <dbReference type="EMBL" id="CAG9333484.1"/>
    </source>
</evidence>
<reference evidence="1" key="1">
    <citation type="submission" date="2021-09" db="EMBL/GenBank/DDBJ databases">
        <authorList>
            <consortium name="AG Swart"/>
            <person name="Singh M."/>
            <person name="Singh A."/>
            <person name="Seah K."/>
            <person name="Emmerich C."/>
        </authorList>
    </citation>
    <scope>NUCLEOTIDE SEQUENCE</scope>
    <source>
        <strain evidence="1">ATCC30299</strain>
    </source>
</reference>
<comment type="caution">
    <text evidence="1">The sequence shown here is derived from an EMBL/GenBank/DDBJ whole genome shotgun (WGS) entry which is preliminary data.</text>
</comment>